<keyword evidence="1" id="KW-0732">Signal</keyword>
<protein>
    <recommendedName>
        <fullName evidence="2">WxL domain-containing protein</fullName>
    </recommendedName>
</protein>
<feature type="domain" description="WxL" evidence="2">
    <location>
        <begin position="46"/>
        <end position="194"/>
    </location>
</feature>
<sequence length="196" mass="19994">MKKYTLLLSSLLTVASLSAVSGQAFAAVATDGQSGTSKVTATLTAPADDKGSLKLTAVPDLDFGTKEITDQALTMDQTADGTVSVSDSRGTGAGYTVDVALTTPFTSGAHTLAGSTLTLKNANGTSQNNDGKTVSDTKDAVLTDTAAKNIITAGKDQGMGNWNYNISKSTLNVLSGAYAGKYEGQLTWTLKASPNA</sequence>
<evidence type="ECO:0000256" key="1">
    <source>
        <dbReference type="SAM" id="SignalP"/>
    </source>
</evidence>
<dbReference type="Pfam" id="PF13731">
    <property type="entry name" value="WxL"/>
    <property type="match status" value="1"/>
</dbReference>
<proteinExistence type="predicted"/>
<evidence type="ECO:0000259" key="2">
    <source>
        <dbReference type="Pfam" id="PF13731"/>
    </source>
</evidence>
<dbReference type="RefSeq" id="WP_089556212.1">
    <property type="nucleotide sequence ID" value="NZ_CP022474.1"/>
</dbReference>
<organism evidence="3 4">
    <name type="scientific">Latilactobacillus curvatus</name>
    <name type="common">Lactobacillus curvatus</name>
    <dbReference type="NCBI Taxonomy" id="28038"/>
    <lineage>
        <taxon>Bacteria</taxon>
        <taxon>Bacillati</taxon>
        <taxon>Bacillota</taxon>
        <taxon>Bacilli</taxon>
        <taxon>Lactobacillales</taxon>
        <taxon>Lactobacillaceae</taxon>
        <taxon>Latilactobacillus</taxon>
    </lineage>
</organism>
<feature type="chain" id="PRO_5042098123" description="WxL domain-containing protein" evidence="1">
    <location>
        <begin position="27"/>
        <end position="196"/>
    </location>
</feature>
<accession>A0AAC9UPV8</accession>
<evidence type="ECO:0000313" key="4">
    <source>
        <dbReference type="Proteomes" id="UP000199749"/>
    </source>
</evidence>
<gene>
    <name evidence="3" type="ORF">CG419_00855</name>
</gene>
<evidence type="ECO:0000313" key="3">
    <source>
        <dbReference type="EMBL" id="ASN59270.1"/>
    </source>
</evidence>
<reference evidence="3 4" key="1">
    <citation type="submission" date="2017-07" db="EMBL/GenBank/DDBJ databases">
        <title>Lactobacillus curvatus MRS6 whole genome.</title>
        <authorList>
            <person name="Jans C."/>
            <person name="Lagler S."/>
            <person name="Lacroix C."/>
            <person name="Meile L."/>
            <person name="Stevens M.J.A."/>
        </authorList>
    </citation>
    <scope>NUCLEOTIDE SEQUENCE [LARGE SCALE GENOMIC DNA]</scope>
    <source>
        <strain evidence="3 4">MRS6</strain>
    </source>
</reference>
<dbReference type="Proteomes" id="UP000199749">
    <property type="component" value="Chromosome"/>
</dbReference>
<dbReference type="AlphaFoldDB" id="A0AAC9UPV8"/>
<dbReference type="InterPro" id="IPR027994">
    <property type="entry name" value="WxL_dom"/>
</dbReference>
<name>A0AAC9UPV8_LATCU</name>
<dbReference type="EMBL" id="CP022474">
    <property type="protein sequence ID" value="ASN59270.1"/>
    <property type="molecule type" value="Genomic_DNA"/>
</dbReference>
<feature type="signal peptide" evidence="1">
    <location>
        <begin position="1"/>
        <end position="26"/>
    </location>
</feature>